<proteinExistence type="predicted"/>
<protein>
    <submittedName>
        <fullName evidence="1">Uncharacterized protein</fullName>
    </submittedName>
</protein>
<dbReference type="EMBL" id="BARU01008981">
    <property type="protein sequence ID" value="GAH46530.1"/>
    <property type="molecule type" value="Genomic_DNA"/>
</dbReference>
<organism evidence="1">
    <name type="scientific">marine sediment metagenome</name>
    <dbReference type="NCBI Taxonomy" id="412755"/>
    <lineage>
        <taxon>unclassified sequences</taxon>
        <taxon>metagenomes</taxon>
        <taxon>ecological metagenomes</taxon>
    </lineage>
</organism>
<dbReference type="AlphaFoldDB" id="X1GNW0"/>
<name>X1GNW0_9ZZZZ</name>
<feature type="non-terminal residue" evidence="1">
    <location>
        <position position="1"/>
    </location>
</feature>
<sequence length="129" mass="14651">LNGSISSSVPCPGEFIFFHKDTATPGEVFYLTITFESLFVYSYSGFVKTDIHGNLIDIKPFINIYWDSDNSFIEKLLAGSGDKRVLLVPDGWQWPSWIPLWDVYAEVIENDCYPEFINPGTWTWTGGTP</sequence>
<evidence type="ECO:0000313" key="1">
    <source>
        <dbReference type="EMBL" id="GAH46530.1"/>
    </source>
</evidence>
<reference evidence="1" key="1">
    <citation type="journal article" date="2014" name="Front. Microbiol.">
        <title>High frequency of phylogenetically diverse reductive dehalogenase-homologous genes in deep subseafloor sedimentary metagenomes.</title>
        <authorList>
            <person name="Kawai M."/>
            <person name="Futagami T."/>
            <person name="Toyoda A."/>
            <person name="Takaki Y."/>
            <person name="Nishi S."/>
            <person name="Hori S."/>
            <person name="Arai W."/>
            <person name="Tsubouchi T."/>
            <person name="Morono Y."/>
            <person name="Uchiyama I."/>
            <person name="Ito T."/>
            <person name="Fujiyama A."/>
            <person name="Inagaki F."/>
            <person name="Takami H."/>
        </authorList>
    </citation>
    <scope>NUCLEOTIDE SEQUENCE</scope>
    <source>
        <strain evidence="1">Expedition CK06-06</strain>
    </source>
</reference>
<gene>
    <name evidence="1" type="ORF">S03H2_17416</name>
</gene>
<comment type="caution">
    <text evidence="1">The sequence shown here is derived from an EMBL/GenBank/DDBJ whole genome shotgun (WGS) entry which is preliminary data.</text>
</comment>
<accession>X1GNW0</accession>